<feature type="domain" description="DUF4333" evidence="2">
    <location>
        <begin position="18"/>
        <end position="96"/>
    </location>
</feature>
<dbReference type="RefSeq" id="WP_191281739.1">
    <property type="nucleotide sequence ID" value="NZ_BNAI01000001.1"/>
</dbReference>
<evidence type="ECO:0000259" key="2">
    <source>
        <dbReference type="Pfam" id="PF14230"/>
    </source>
</evidence>
<dbReference type="Proteomes" id="UP000617531">
    <property type="component" value="Unassembled WGS sequence"/>
</dbReference>
<feature type="chain" id="PRO_5039071187" description="DUF4333 domain-containing protein" evidence="1">
    <location>
        <begin position="21"/>
        <end position="193"/>
    </location>
</feature>
<keyword evidence="4" id="KW-1185">Reference proteome</keyword>
<dbReference type="Pfam" id="PF14230">
    <property type="entry name" value="DUF4333"/>
    <property type="match status" value="1"/>
</dbReference>
<dbReference type="PROSITE" id="PS51257">
    <property type="entry name" value="PROKAR_LIPOPROTEIN"/>
    <property type="match status" value="1"/>
</dbReference>
<keyword evidence="1" id="KW-0732">Signal</keyword>
<reference evidence="3" key="2">
    <citation type="submission" date="2020-09" db="EMBL/GenBank/DDBJ databases">
        <authorList>
            <person name="Sun Q."/>
            <person name="Zhou Y."/>
        </authorList>
    </citation>
    <scope>NUCLEOTIDE SEQUENCE</scope>
    <source>
        <strain evidence="3">CGMCC 1.16548</strain>
    </source>
</reference>
<comment type="caution">
    <text evidence="3">The sequence shown here is derived from an EMBL/GenBank/DDBJ whole genome shotgun (WGS) entry which is preliminary data.</text>
</comment>
<name>A0A8J3GNG2_9MICO</name>
<proteinExistence type="predicted"/>
<reference evidence="3" key="1">
    <citation type="journal article" date="2014" name="Int. J. Syst. Evol. Microbiol.">
        <title>Complete genome sequence of Corynebacterium casei LMG S-19264T (=DSM 44701T), isolated from a smear-ripened cheese.</title>
        <authorList>
            <consortium name="US DOE Joint Genome Institute (JGI-PGF)"/>
            <person name="Walter F."/>
            <person name="Albersmeier A."/>
            <person name="Kalinowski J."/>
            <person name="Ruckert C."/>
        </authorList>
    </citation>
    <scope>NUCLEOTIDE SEQUENCE</scope>
    <source>
        <strain evidence="3">CGMCC 1.16548</strain>
    </source>
</reference>
<evidence type="ECO:0000313" key="3">
    <source>
        <dbReference type="EMBL" id="GHF06945.1"/>
    </source>
</evidence>
<dbReference type="EMBL" id="BNAI01000001">
    <property type="protein sequence ID" value="GHF06945.1"/>
    <property type="molecule type" value="Genomic_DNA"/>
</dbReference>
<sequence>MRSRSLTLAPVAALAITLLAGCTFSVGVNTAPTVPPEDIETLAADKLEEQVGVRPTIDCGEEEIPVEVDTSITCLLVDPVVGLEFDTVITFTEVDGTNYAFDIQVADVPNNAPEPTAEPGASVPIADIEALAITALNNVLDYVPEVTCEGTEVAIVVGNTVDCSYESPDGPVDAVVTITAFDATTGTYEIRVD</sequence>
<feature type="signal peptide" evidence="1">
    <location>
        <begin position="1"/>
        <end position="20"/>
    </location>
</feature>
<organism evidence="3 4">
    <name type="scientific">Pseudolysinimonas yzui</name>
    <dbReference type="NCBI Taxonomy" id="2708254"/>
    <lineage>
        <taxon>Bacteria</taxon>
        <taxon>Bacillati</taxon>
        <taxon>Actinomycetota</taxon>
        <taxon>Actinomycetes</taxon>
        <taxon>Micrococcales</taxon>
        <taxon>Microbacteriaceae</taxon>
        <taxon>Pseudolysinimonas</taxon>
    </lineage>
</organism>
<dbReference type="InterPro" id="IPR025637">
    <property type="entry name" value="DUF4333"/>
</dbReference>
<protein>
    <recommendedName>
        <fullName evidence="2">DUF4333 domain-containing protein</fullName>
    </recommendedName>
</protein>
<evidence type="ECO:0000256" key="1">
    <source>
        <dbReference type="SAM" id="SignalP"/>
    </source>
</evidence>
<gene>
    <name evidence="3" type="ORF">GCM10011600_04480</name>
</gene>
<evidence type="ECO:0000313" key="4">
    <source>
        <dbReference type="Proteomes" id="UP000617531"/>
    </source>
</evidence>
<accession>A0A8J3GNG2</accession>
<dbReference type="AlphaFoldDB" id="A0A8J3GNG2"/>